<dbReference type="SUPFAM" id="SSF57535">
    <property type="entry name" value="Complement control module/SCR domain"/>
    <property type="match status" value="1"/>
</dbReference>
<keyword evidence="20" id="KW-1185">Reference proteome</keyword>
<comment type="caution">
    <text evidence="10">Lacks conserved residue(s) required for the propagation of feature annotation.</text>
</comment>
<dbReference type="Gene3D" id="4.10.400.10">
    <property type="entry name" value="Low-density Lipoprotein Receptor"/>
    <property type="match status" value="1"/>
</dbReference>
<dbReference type="SMART" id="SM00215">
    <property type="entry name" value="VWC_out"/>
    <property type="match status" value="2"/>
</dbReference>
<dbReference type="InterPro" id="IPR000742">
    <property type="entry name" value="EGF"/>
</dbReference>
<dbReference type="PROSITE" id="PS50026">
    <property type="entry name" value="EGF_3"/>
    <property type="match status" value="1"/>
</dbReference>
<dbReference type="Gene3D" id="2.60.120.260">
    <property type="entry name" value="Galactose-binding domain-like"/>
    <property type="match status" value="7"/>
</dbReference>
<keyword evidence="8" id="KW-0325">Glycoprotein</keyword>
<evidence type="ECO:0000259" key="14">
    <source>
        <dbReference type="PROSITE" id="PS01225"/>
    </source>
</evidence>
<feature type="compositionally biased region" description="Polar residues" evidence="13">
    <location>
        <begin position="4866"/>
        <end position="4884"/>
    </location>
</feature>
<reference evidence="19" key="1">
    <citation type="submission" date="2019-08" db="EMBL/GenBank/DDBJ databases">
        <title>The improved chromosome-level genome for the pearl oyster Pinctada fucata martensii using PacBio sequencing and Hi-C.</title>
        <authorList>
            <person name="Zheng Z."/>
        </authorList>
    </citation>
    <scope>NUCLEOTIDE SEQUENCE</scope>
    <source>
        <strain evidence="19">ZZ-2019</strain>
        <tissue evidence="19">Adductor muscle</tissue>
    </source>
</reference>
<feature type="domain" description="F5/8 type C" evidence="15">
    <location>
        <begin position="3491"/>
        <end position="3645"/>
    </location>
</feature>
<feature type="region of interest" description="Disordered" evidence="13">
    <location>
        <begin position="6155"/>
        <end position="6191"/>
    </location>
</feature>
<dbReference type="SMART" id="SM00181">
    <property type="entry name" value="EGF"/>
    <property type="match status" value="4"/>
</dbReference>
<dbReference type="SUPFAM" id="SSF57603">
    <property type="entry name" value="FnI-like domain"/>
    <property type="match status" value="1"/>
</dbReference>
<feature type="domain" description="F5/8 type C" evidence="15">
    <location>
        <begin position="3300"/>
        <end position="3455"/>
    </location>
</feature>
<feature type="region of interest" description="Disordered" evidence="13">
    <location>
        <begin position="2701"/>
        <end position="2730"/>
    </location>
</feature>
<dbReference type="PROSITE" id="PS01285">
    <property type="entry name" value="FA58C_1"/>
    <property type="match status" value="4"/>
</dbReference>
<dbReference type="SMART" id="SM00192">
    <property type="entry name" value="LDLa"/>
    <property type="match status" value="1"/>
</dbReference>
<evidence type="ECO:0000256" key="6">
    <source>
        <dbReference type="ARBA" id="ARBA00023008"/>
    </source>
</evidence>
<feature type="compositionally biased region" description="Polar residues" evidence="13">
    <location>
        <begin position="5246"/>
        <end position="5263"/>
    </location>
</feature>
<feature type="compositionally biased region" description="Polar residues" evidence="13">
    <location>
        <begin position="5454"/>
        <end position="5471"/>
    </location>
</feature>
<dbReference type="FunFam" id="2.60.120.260:FF:000016">
    <property type="entry name" value="Contactin-associated protein-like 4 isoform 1"/>
    <property type="match status" value="2"/>
</dbReference>
<evidence type="ECO:0000256" key="1">
    <source>
        <dbReference type="ARBA" id="ARBA00004239"/>
    </source>
</evidence>
<dbReference type="PROSITE" id="PS50022">
    <property type="entry name" value="FA58C_3"/>
    <property type="match status" value="7"/>
</dbReference>
<feature type="compositionally biased region" description="Polar residues" evidence="13">
    <location>
        <begin position="2306"/>
        <end position="2323"/>
    </location>
</feature>
<feature type="compositionally biased region" description="Polar residues" evidence="13">
    <location>
        <begin position="2358"/>
        <end position="2375"/>
    </location>
</feature>
<dbReference type="FunFam" id="2.60.120.260:FF:000002">
    <property type="entry name" value="Coagulation factor VIII"/>
    <property type="match status" value="1"/>
</dbReference>
<dbReference type="CDD" id="cd00057">
    <property type="entry name" value="FA58C"/>
    <property type="match status" value="6"/>
</dbReference>
<feature type="compositionally biased region" description="Low complexity" evidence="13">
    <location>
        <begin position="3770"/>
        <end position="3828"/>
    </location>
</feature>
<dbReference type="SMART" id="SM00832">
    <property type="entry name" value="C8"/>
    <property type="match status" value="3"/>
</dbReference>
<feature type="compositionally biased region" description="Polar residues" evidence="13">
    <location>
        <begin position="5376"/>
        <end position="5393"/>
    </location>
</feature>
<dbReference type="InterPro" id="IPR036055">
    <property type="entry name" value="LDL_receptor-like_sf"/>
</dbReference>
<feature type="region of interest" description="Disordered" evidence="13">
    <location>
        <begin position="3930"/>
        <end position="4188"/>
    </location>
</feature>
<keyword evidence="12" id="KW-0768">Sushi</keyword>
<dbReference type="PROSITE" id="PS01286">
    <property type="entry name" value="FA58C_2"/>
    <property type="match status" value="1"/>
</dbReference>
<feature type="domain" description="F5/8 type C" evidence="15">
    <location>
        <begin position="3074"/>
        <end position="3231"/>
    </location>
</feature>
<comment type="caution">
    <text evidence="19">The sequence shown here is derived from an EMBL/GenBank/DDBJ whole genome shotgun (WGS) entry which is preliminary data.</text>
</comment>
<feature type="compositionally biased region" description="Polar residues" evidence="13">
    <location>
        <begin position="3938"/>
        <end position="3958"/>
    </location>
</feature>
<comment type="subcellular location">
    <subcellularLocation>
        <location evidence="1">Secreted</location>
        <location evidence="1">Extracellular space</location>
    </subcellularLocation>
</comment>
<dbReference type="InterPro" id="IPR014853">
    <property type="entry name" value="VWF/SSPO/ZAN-like_Cys-rich_dom"/>
</dbReference>
<feature type="domain" description="VWFD" evidence="18">
    <location>
        <begin position="138"/>
        <end position="316"/>
    </location>
</feature>
<dbReference type="InterPro" id="IPR001007">
    <property type="entry name" value="VWF_dom"/>
</dbReference>
<evidence type="ECO:0000256" key="12">
    <source>
        <dbReference type="PROSITE-ProRule" id="PRU00302"/>
    </source>
</evidence>
<feature type="compositionally biased region" description="Polar residues" evidence="13">
    <location>
        <begin position="5662"/>
        <end position="5680"/>
    </location>
</feature>
<dbReference type="SMART" id="SM00032">
    <property type="entry name" value="CCP"/>
    <property type="match status" value="1"/>
</dbReference>
<feature type="compositionally biased region" description="Polar residues" evidence="13">
    <location>
        <begin position="1994"/>
        <end position="2011"/>
    </location>
</feature>
<dbReference type="FunFam" id="2.10.25.10:FF:000674">
    <property type="entry name" value="Mucin-2"/>
    <property type="match status" value="1"/>
</dbReference>
<feature type="compositionally biased region" description="Polar residues" evidence="13">
    <location>
        <begin position="5610"/>
        <end position="5627"/>
    </location>
</feature>
<feature type="region of interest" description="Disordered" evidence="13">
    <location>
        <begin position="3770"/>
        <end position="3851"/>
    </location>
</feature>
<feature type="compositionally biased region" description="Polar residues" evidence="13">
    <location>
        <begin position="6740"/>
        <end position="6752"/>
    </location>
</feature>
<dbReference type="InterPro" id="IPR025574">
    <property type="entry name" value="Nucleoporin_FG_rpt"/>
</dbReference>
<dbReference type="Gene3D" id="2.10.25.10">
    <property type="entry name" value="Laminin"/>
    <property type="match status" value="4"/>
</dbReference>
<feature type="domain" description="VWFD" evidence="18">
    <location>
        <begin position="959"/>
        <end position="1129"/>
    </location>
</feature>
<dbReference type="Pfam" id="PF13330">
    <property type="entry name" value="Mucin2_WxxW"/>
    <property type="match status" value="16"/>
</dbReference>
<dbReference type="PROSITE" id="PS50923">
    <property type="entry name" value="SUSHI"/>
    <property type="match status" value="1"/>
</dbReference>
<evidence type="ECO:0000256" key="5">
    <source>
        <dbReference type="ARBA" id="ARBA00022737"/>
    </source>
</evidence>
<evidence type="ECO:0000256" key="3">
    <source>
        <dbReference type="ARBA" id="ARBA00022525"/>
    </source>
</evidence>
<dbReference type="SUPFAM" id="SSF49785">
    <property type="entry name" value="Galactose-binding domain-like"/>
    <property type="match status" value="7"/>
</dbReference>
<feature type="compositionally biased region" description="Polar residues" evidence="13">
    <location>
        <begin position="5402"/>
        <end position="5419"/>
    </location>
</feature>
<feature type="region of interest" description="Disordered" evidence="13">
    <location>
        <begin position="1342"/>
        <end position="1402"/>
    </location>
</feature>
<feature type="compositionally biased region" description="Polar residues" evidence="13">
    <location>
        <begin position="4130"/>
        <end position="4140"/>
    </location>
</feature>
<feature type="compositionally biased region" description="Polar residues" evidence="13">
    <location>
        <begin position="5480"/>
        <end position="5497"/>
    </location>
</feature>
<gene>
    <name evidence="19" type="ORF">FSP39_004202</name>
</gene>
<keyword evidence="6" id="KW-0186">Copper</keyword>
<feature type="compositionally biased region" description="Polar residues" evidence="13">
    <location>
        <begin position="4078"/>
        <end position="4088"/>
    </location>
</feature>
<evidence type="ECO:0000313" key="19">
    <source>
        <dbReference type="EMBL" id="KAK3108253.1"/>
    </source>
</evidence>
<feature type="region of interest" description="Disordered" evidence="13">
    <location>
        <begin position="1910"/>
        <end position="2417"/>
    </location>
</feature>
<dbReference type="CDD" id="cd00112">
    <property type="entry name" value="LDLa"/>
    <property type="match status" value="1"/>
</dbReference>
<feature type="compositionally biased region" description="Polar residues" evidence="13">
    <location>
        <begin position="2717"/>
        <end position="2730"/>
    </location>
</feature>
<feature type="compositionally biased region" description="Low complexity" evidence="13">
    <location>
        <begin position="6462"/>
        <end position="6474"/>
    </location>
</feature>
<feature type="compositionally biased region" description="Polar residues" evidence="13">
    <location>
        <begin position="1910"/>
        <end position="1919"/>
    </location>
</feature>
<evidence type="ECO:0000259" key="15">
    <source>
        <dbReference type="PROSITE" id="PS50022"/>
    </source>
</evidence>
<feature type="compositionally biased region" description="Polar residues" evidence="13">
    <location>
        <begin position="4026"/>
        <end position="4036"/>
    </location>
</feature>
<feature type="compositionally biased region" description="Polar residues" evidence="13">
    <location>
        <begin position="4175"/>
        <end position="4187"/>
    </location>
</feature>
<feature type="compositionally biased region" description="Polar residues" evidence="13">
    <location>
        <begin position="5428"/>
        <end position="5445"/>
    </location>
</feature>
<comment type="similarity">
    <text evidence="2">Belongs to the thrombospondin family.</text>
</comment>
<proteinExistence type="inferred from homology"/>
<dbReference type="SUPFAM" id="SSF57424">
    <property type="entry name" value="LDL receptor-like module"/>
    <property type="match status" value="1"/>
</dbReference>
<dbReference type="PROSITE" id="PS01185">
    <property type="entry name" value="CTCK_1"/>
    <property type="match status" value="1"/>
</dbReference>
<feature type="compositionally biased region" description="Polar residues" evidence="13">
    <location>
        <begin position="5636"/>
        <end position="5653"/>
    </location>
</feature>
<feature type="compositionally biased region" description="Polar residues" evidence="13">
    <location>
        <begin position="2254"/>
        <end position="2271"/>
    </location>
</feature>
<feature type="domain" description="F5/8 type C" evidence="15">
    <location>
        <begin position="5780"/>
        <end position="5886"/>
    </location>
</feature>
<feature type="region of interest" description="Disordered" evidence="13">
    <location>
        <begin position="4502"/>
        <end position="4757"/>
    </location>
</feature>
<dbReference type="Pfam" id="PF13634">
    <property type="entry name" value="Nucleoporin_FG"/>
    <property type="match status" value="6"/>
</dbReference>
<feature type="region of interest" description="Disordered" evidence="13">
    <location>
        <begin position="3464"/>
        <end position="3491"/>
    </location>
</feature>
<evidence type="ECO:0000256" key="2">
    <source>
        <dbReference type="ARBA" id="ARBA00009456"/>
    </source>
</evidence>
<dbReference type="InterPro" id="IPR025155">
    <property type="entry name" value="WxxW_domain"/>
</dbReference>
<dbReference type="Pfam" id="PF23244">
    <property type="entry name" value="VWF"/>
    <property type="match status" value="1"/>
</dbReference>
<feature type="compositionally biased region" description="Polar residues" evidence="13">
    <location>
        <begin position="5220"/>
        <end position="5237"/>
    </location>
</feature>
<feature type="disulfide bond" evidence="11">
    <location>
        <begin position="6692"/>
        <end position="6704"/>
    </location>
</feature>
<feature type="compositionally biased region" description="Polar residues" evidence="13">
    <location>
        <begin position="4722"/>
        <end position="4732"/>
    </location>
</feature>
<dbReference type="InterPro" id="IPR006207">
    <property type="entry name" value="Cys_knot_C"/>
</dbReference>
<feature type="disulfide bond" evidence="11">
    <location>
        <begin position="6699"/>
        <end position="6717"/>
    </location>
</feature>
<keyword evidence="5" id="KW-0677">Repeat</keyword>
<dbReference type="GO" id="GO:0031012">
    <property type="term" value="C:extracellular matrix"/>
    <property type="evidence" value="ECO:0007669"/>
    <property type="project" value="TreeGrafter"/>
</dbReference>
<dbReference type="GO" id="GO:0005643">
    <property type="term" value="C:nuclear pore"/>
    <property type="evidence" value="ECO:0007669"/>
    <property type="project" value="UniProtKB-ARBA"/>
</dbReference>
<feature type="compositionally biased region" description="Polar residues" evidence="13">
    <location>
        <begin position="5558"/>
        <end position="5575"/>
    </location>
</feature>
<feature type="compositionally biased region" description="Polar residues" evidence="13">
    <location>
        <begin position="5584"/>
        <end position="5601"/>
    </location>
</feature>
<dbReference type="CDD" id="cd19941">
    <property type="entry name" value="TIL"/>
    <property type="match status" value="4"/>
</dbReference>
<evidence type="ECO:0000256" key="4">
    <source>
        <dbReference type="ARBA" id="ARBA00022729"/>
    </source>
</evidence>
<dbReference type="InterPro" id="IPR035976">
    <property type="entry name" value="Sushi/SCR/CCP_sf"/>
</dbReference>
<feature type="domain" description="VWFD" evidence="18">
    <location>
        <begin position="494"/>
        <end position="665"/>
    </location>
</feature>
<feature type="domain" description="F5/8 type C" evidence="15">
    <location>
        <begin position="2739"/>
        <end position="2887"/>
    </location>
</feature>
<dbReference type="EMBL" id="VSWD01000001">
    <property type="protein sequence ID" value="KAK3108253.1"/>
    <property type="molecule type" value="Genomic_DNA"/>
</dbReference>
<dbReference type="Proteomes" id="UP001186944">
    <property type="component" value="Unassembled WGS sequence"/>
</dbReference>
<dbReference type="PROSITE" id="PS50068">
    <property type="entry name" value="LDLRA_2"/>
    <property type="match status" value="1"/>
</dbReference>
<feature type="domain" description="EGF-like" evidence="16">
    <location>
        <begin position="21"/>
        <end position="53"/>
    </location>
</feature>
<dbReference type="GO" id="GO:0007399">
    <property type="term" value="P:nervous system development"/>
    <property type="evidence" value="ECO:0007669"/>
    <property type="project" value="UniProtKB-ARBA"/>
</dbReference>
<feature type="region of interest" description="Disordered" evidence="13">
    <location>
        <begin position="2524"/>
        <end position="2595"/>
    </location>
</feature>
<evidence type="ECO:0000256" key="8">
    <source>
        <dbReference type="ARBA" id="ARBA00023180"/>
    </source>
</evidence>
<dbReference type="InterPro" id="IPR050780">
    <property type="entry name" value="Mucin_vWF_Thrombospondin_sf"/>
</dbReference>
<feature type="compositionally biased region" description="Polar residues" evidence="13">
    <location>
        <begin position="4000"/>
        <end position="4010"/>
    </location>
</feature>
<feature type="compositionally biased region" description="Polar residues" evidence="13">
    <location>
        <begin position="5272"/>
        <end position="5289"/>
    </location>
</feature>
<keyword evidence="7 10" id="KW-1015">Disulfide bond</keyword>
<feature type="compositionally biased region" description="Polar residues" evidence="13">
    <location>
        <begin position="4149"/>
        <end position="4158"/>
    </location>
</feature>
<dbReference type="InterPro" id="IPR002172">
    <property type="entry name" value="LDrepeatLR_classA_rpt"/>
</dbReference>
<dbReference type="PROSITE" id="PS00022">
    <property type="entry name" value="EGF_1"/>
    <property type="match status" value="1"/>
</dbReference>
<dbReference type="Pfam" id="PF08742">
    <property type="entry name" value="C8"/>
    <property type="match status" value="3"/>
</dbReference>
<evidence type="ECO:0000259" key="18">
    <source>
        <dbReference type="PROSITE" id="PS51233"/>
    </source>
</evidence>
<evidence type="ECO:0000256" key="7">
    <source>
        <dbReference type="ARBA" id="ARBA00023157"/>
    </source>
</evidence>
<dbReference type="InterPro" id="IPR036084">
    <property type="entry name" value="Ser_inhib-like_sf"/>
</dbReference>
<feature type="compositionally biased region" description="Polar residues" evidence="13">
    <location>
        <begin position="5194"/>
        <end position="5211"/>
    </location>
</feature>
<feature type="compositionally biased region" description="Polar residues" evidence="13">
    <location>
        <begin position="5298"/>
        <end position="5315"/>
    </location>
</feature>
<feature type="region of interest" description="Disordered" evidence="13">
    <location>
        <begin position="1504"/>
        <end position="1532"/>
    </location>
</feature>
<feature type="compositionally biased region" description="Polar residues" evidence="13">
    <location>
        <begin position="5324"/>
        <end position="5341"/>
    </location>
</feature>
<evidence type="ECO:0000313" key="20">
    <source>
        <dbReference type="Proteomes" id="UP001186944"/>
    </source>
</evidence>
<dbReference type="Pfam" id="PF00057">
    <property type="entry name" value="Ldl_recept_a"/>
    <property type="match status" value="1"/>
</dbReference>
<keyword evidence="3" id="KW-0964">Secreted</keyword>
<dbReference type="SMART" id="SM00216">
    <property type="entry name" value="VWD"/>
    <property type="match status" value="3"/>
</dbReference>
<evidence type="ECO:0000259" key="17">
    <source>
        <dbReference type="PROSITE" id="PS50923"/>
    </source>
</evidence>
<feature type="disulfide bond" evidence="9">
    <location>
        <begin position="7078"/>
        <end position="7130"/>
    </location>
</feature>
<keyword evidence="10" id="KW-0245">EGF-like domain</keyword>
<dbReference type="SMART" id="SM00041">
    <property type="entry name" value="CT"/>
    <property type="match status" value="1"/>
</dbReference>
<dbReference type="InterPro" id="IPR001846">
    <property type="entry name" value="VWF_type-D"/>
</dbReference>
<feature type="disulfide bond" evidence="10">
    <location>
        <begin position="25"/>
        <end position="35"/>
    </location>
</feature>
<evidence type="ECO:0000259" key="16">
    <source>
        <dbReference type="PROSITE" id="PS50026"/>
    </source>
</evidence>
<dbReference type="SUPFAM" id="SSF57567">
    <property type="entry name" value="Serine protease inhibitors"/>
    <property type="match status" value="3"/>
</dbReference>
<feature type="region of interest" description="Disordered" evidence="13">
    <location>
        <begin position="5798"/>
        <end position="5828"/>
    </location>
</feature>
<feature type="compositionally biased region" description="Polar residues" evidence="13">
    <location>
        <begin position="5506"/>
        <end position="5523"/>
    </location>
</feature>
<dbReference type="CDD" id="cd00033">
    <property type="entry name" value="CCP"/>
    <property type="match status" value="1"/>
</dbReference>
<evidence type="ECO:0000256" key="10">
    <source>
        <dbReference type="PROSITE-ProRule" id="PRU00076"/>
    </source>
</evidence>
<feature type="disulfide bond" evidence="9">
    <location>
        <begin position="7074"/>
        <end position="7128"/>
    </location>
</feature>
<feature type="domain" description="F5/8 type C" evidence="15">
    <location>
        <begin position="2898"/>
        <end position="3046"/>
    </location>
</feature>
<dbReference type="PROSITE" id="PS01186">
    <property type="entry name" value="EGF_2"/>
    <property type="match status" value="1"/>
</dbReference>
<name>A0AA88YLP5_PINIB</name>
<feature type="region of interest" description="Disordered" evidence="13">
    <location>
        <begin position="4866"/>
        <end position="4901"/>
    </location>
</feature>
<feature type="region of interest" description="Disordered" evidence="13">
    <location>
        <begin position="6736"/>
        <end position="6764"/>
    </location>
</feature>
<dbReference type="InterPro" id="IPR000421">
    <property type="entry name" value="FA58C"/>
</dbReference>
<feature type="region of interest" description="Disordered" evidence="13">
    <location>
        <begin position="5008"/>
        <end position="5680"/>
    </location>
</feature>
<dbReference type="Pfam" id="PF00754">
    <property type="entry name" value="F5_F8_type_C"/>
    <property type="match status" value="7"/>
</dbReference>
<feature type="compositionally biased region" description="Polar residues" evidence="13">
    <location>
        <begin position="5532"/>
        <end position="5549"/>
    </location>
</feature>
<dbReference type="PROSITE" id="PS01225">
    <property type="entry name" value="CTCK_2"/>
    <property type="match status" value="1"/>
</dbReference>
<dbReference type="Pfam" id="PF00094">
    <property type="entry name" value="VWD"/>
    <property type="match status" value="3"/>
</dbReference>
<evidence type="ECO:0000256" key="13">
    <source>
        <dbReference type="SAM" id="MobiDB-lite"/>
    </source>
</evidence>
<evidence type="ECO:0000256" key="9">
    <source>
        <dbReference type="PROSITE-ProRule" id="PRU00039"/>
    </source>
</evidence>
<feature type="compositionally biased region" description="Polar residues" evidence="13">
    <location>
        <begin position="2202"/>
        <end position="2219"/>
    </location>
</feature>
<feature type="domain" description="CTCK" evidence="14">
    <location>
        <begin position="7037"/>
        <end position="7134"/>
    </location>
</feature>
<feature type="compositionally biased region" description="Polar residues" evidence="13">
    <location>
        <begin position="5168"/>
        <end position="5185"/>
    </location>
</feature>
<evidence type="ECO:0000256" key="11">
    <source>
        <dbReference type="PROSITE-ProRule" id="PRU00124"/>
    </source>
</evidence>
<feature type="region of interest" description="Disordered" evidence="13">
    <location>
        <begin position="6019"/>
        <end position="6060"/>
    </location>
</feature>
<feature type="domain" description="Sushi" evidence="17">
    <location>
        <begin position="57"/>
        <end position="118"/>
    </location>
</feature>
<protein>
    <submittedName>
        <fullName evidence="19">Uncharacterized protein</fullName>
    </submittedName>
</protein>
<feature type="region of interest" description="Disordered" evidence="13">
    <location>
        <begin position="6450"/>
        <end position="6475"/>
    </location>
</feature>
<accession>A0AA88YLP5</accession>
<feature type="domain" description="F5/8 type C" evidence="15">
    <location>
        <begin position="6298"/>
        <end position="6442"/>
    </location>
</feature>
<dbReference type="SMART" id="SM00231">
    <property type="entry name" value="FA58C"/>
    <property type="match status" value="6"/>
</dbReference>
<keyword evidence="4" id="KW-0732">Signal</keyword>
<dbReference type="InterPro" id="IPR008979">
    <property type="entry name" value="Galactose-bd-like_sf"/>
</dbReference>
<sequence length="7137" mass="764235">MGCITTQISEENNNDGLNSVFIAICSPQCQNGGTCISPNTCACAPGWRGSFCEQADGLCAQPTAPGNGSIQCRSGSAETRCTINCAPGFKFTFAPAPVYTCTPSTSWSPAPNFPECIPVDQLPDPSATPASHGFTRKAMCAAWGQDHYRTFDNKIFSFQGKCEYVLAKDCDSNTFHIHVINDRTCSQNAPCHRSLDIYMGDTKISLKPEADGPAIYWGDKKLAVPNQREKVVFQKLGHYIIVSNANLGFNIRWDGRETVFVSVAEEMRGKTCGLCGTFDGNKDNDFTTDIGRVVSSVSNFATTWKKSSQIGQDTCPDSPQKTCSSSASAAAQTKCDQLKQGAFLACNSKVDPTAYIESCKSDCCDSVDGQCTCSSFEAYARACMDSGLRSLNWRTAQLCPAKCPSNLVHKECGSSCELACGATSLDTCSGTECTDGCYCPDGMVLNNDTCVRPEQCPCKHGDKYYQPGQTVPKDCNRCTCTSGSWQCTNKRCEATCSATGDPHYMTFDGIRYNFMGICSYQMVQDTQSPDFGVIANNIACGHGHASCTKSITLQYAGHTIEMGHNHELTIDNKLVTKLPYQKKGIKLYMVSSLFMKAELSNGVTILWDGRTRAYITAPTNFFNRTRGMCGTFDHNQNNEFLTKSGDIETDINSFGNKWKLQPLCRDETPGQSTASPCETDAAKKSQADKYCRYLKGDVFSSCHSVVDYTPVYENCMYDVCACTSNLGDCLCPMLGQYAQDCAAQGIDILWRNHIPECHLPCPGGQEYQQCPNECTRSCQNIAKDPNCVQSPRCAEGCGCPANQTLNELGDCIDIDKCPCTFNDQLFPYGSKAQMDGKICTCENARWTCVAPGPTHQHYNVPSICNVNEEYTKCKSECPVTCENMHQPPNCPTPQPDDCEAGCKCKEGYVLEGTQCVKNNSCPCYHGGKAYFDGDKYTADCNECTCKGQQWSCTSKECPAVCSAFGDSHYHTFDGKDFEFQGSCTYVMAKSTAANPHHFQITTENVPCGTSGVACTKSITFTIGKPGTSNYYTLQLIRGKPIIVDANSPFNIQEVGNFFIITTPTGITLTWDKGTRLYIKLSTDHKGQVMGLCGNFDGDRNNDFSTPQGGPVAVNAIAFADSWKVQSYCAKPEQIVDTCVNNSQRKPWAQRKCGIINSDLFEPCHHVVPPANFYSKCLFDACACDTGGDCECLCTAIAAYAHECAVNGMPIAWRTKELCAIQCEDCQTYNPCISACPKKTCDNRLVYDKLTAGCQEICVEGCDIKPCASGEVFDSNIPPMKCIPEPFCNNTACTINGKSYRQNEQIHDSTVCREDCEICYCDAGEIRRNGFCSSTTPTTTRFPPVTYKKTPSPVPGGTGSPTPRPGVGGTGTPTYTKPGGHDGHTTGRSKKPRPTTAPLPTMPPMCVQDGWTGWMSNSYPTPLSPDDMETVPNLRKKYTFCADFQISAIQCRAIGITQDSQQTYTCDARQGLICRSNDQTDGSNVCDDFEVRFFCNCDVTPKPGSYGQPTAKPKPGGQGQPTPSPKTDIFGNPVTYPKPVTDRYGLPTPSPKTDIFGYPVTNPKPATDIFGNPTPSPKTDIFGNPVTNPKPATDIFGNPTPSPKTDIFGNPVTNPKPATDIFGNPTPSPKTDIFGYPVTNPKPATDIFGNPTPSPKTDIFGNPVTYPKPVTDRYGLPTPSPKTDIFGNPVTKKPYSCKEGWSVWMNNDTPTKGQGDFETIASLRYEYSFCAKPQSIQCRTVADKMPVTMSLDGGVICDANVGLVCRNADQSDNSCEDYEVSVYCDCGGSTPEPHVTKSPIPGSTTHIQGVPYAPVPACQWTPWMNSHVKTTAVTGEFETISNLRLMYSFCEYPVKIECRDAASKTPYDKTAQLGVSCDVNRGLLCDDLNQNSASGCLDYEVRVYCADACQTPGSDQQGSPTPSPKTDIFGNPITNPVPGSGQQGSPTPSPRTDKFGKPITNPVPGSGQQGSPTPSPKTDIFGNPITNPVPGSGQQGSPTPSPKTDQYGNPITNPVPGSGQQGSPTPSPKTDIFGNPITNPVPGSGQQGSPTPSPKTDEFGNPITNPVPGSGQQGSPTPSPKTDIYGNPITNPVPGSGQQGSPTPSPKTDEFGNPITNPVPGSGQQGSPTPSPKTDIFGNPITNPVPGSGQQGSPTPSPKTDIFGNPITNPVPGSGQQGSPTPSPKTDIFGNPITNPVPGSGQQGSPTPSPKTDQFGNPITNPVPGSGQQGKPTPSPKTDKFGNPITNPVPGSGQQGSPTPSPKTDQFGNPITNPVPGSGQQGSPTPSPKTDIFGNPITNPVPGSGQQGSPTPSPKTDQFGNPITNPVPGSGQQGSPTPSPKTDEFGNPITNPVPGSGQQGSPTPSPKTDQFGNPITNPVPGSGQQGSPTPSPKTDEFGNPVLTATTKPTPGPGLTPEPDFLCREGWTKWINSNKPTDNDDDIESVISIPGYPDKCHKVIAARCSVVKTGLDYKSTGQDVSCNVNGLVCKSDDQQICEDYQVQYYCICFKPTPAPKTDLFGNPVTIPKPNTGKQGTPTPSPKTDIFGNPIIVSPGTSPQGMPTPSPGTDIFGNPYTLPKPSAGPQGTPTPSPKTDKFGNPVTLSQITLVCNHGWTTQMNADKPTNDGGDFETFTRLRRYYSFCHESDIVAVKCTKAGSNKTASDMNEKVRCDSEVGLECFNKDQQDGMCEDYQIQAYCDCRKSSTPTPSPTPSATPSPGVTNPANTPTVTMTTPLKIGNKACDDHLGVANKNSFGDHLFSASSSTDVDHDADKGRLNGPSAWEARYIDEFEHVQVNLDQQVRISGVKVQGHPSKPYWVTKFIVEFSNNGDKWSPYIEKQGSEPKVFKGNFDQTTPVQVFFDREIPTTYVRIIPKGWHQKIAMRFEVLACTTPGFTSPGPCVEPLGIDNSGMIQDKQLSASSRRDILSGAAAGRLFNEYGAWIPRGNDGKDWIEVDLLTPKVVSGVMTQGSPREERWVTKYGVSYSIHGYAFSPVIGADGKPVIFNGNTDQNKVQKNQFPSEITARYIRITPVESSPAGPGMRFNLIGCSGTQSTASPTLSVTPTPPTIPVSTVEPVCMLSMGVENPSIITDRTMLASSSKDSQSQPDKARLDLTSGTGHAWIPSPSDKLNYPYIEVNFLEPKSITGIVTRGHGTKNLYTKSFRVYTSLDGIGSHYVPYNDQVGSKSAKTFTGNSDKSTPVTNLFNRQVIAKFVRIFPMDFEGEKALQFNVLGCNPTSPPNQNLQALPTPEPKTDEFGIPMLKPGQAANQSTPTPSPKTDLYGNPVTIPKPKPQPFKEPSKVCLTPMGLENVYIVTDVQISASSSLSPKFSAEQGRIFNKATSEHGGAWVPSKTDSKPWIQVDFNKPTLLSGVVIQGEVETNRYVTSYTVSTSVDGKTFTPYMSMPGSNVTKVFKGNADNKTPVRNLFNRNITAQVIRIYPSTSSPEGSAIRFNILGCFPATPAVVTPAPGGTDIPTPSPGQGGTAQPTPKPSCDIPLGITNKAIIADTQLTASSILDGFHGAERGRIYTEKDGSFSGGWTPSINNKRQWIQVDFFSPTEISGILTQGRSEIKYWVTKYQVYYSTDGQSFSPVTTSTTDKTPMVFDGNKDRSTPVKHNFPYTVIARYVRVVPVEWQQAIGLRFELIGCNSPTPSPLATTPSPSQGTTPTPVPQGPATCLYWTPWVNTNTPDKVGDYETAYRLNDLVKACPTQFMKKIECRDVASKKPHDAAGDQDVKCNLDLKGLVCMNSMQANNRCLDYEIRVFCDECGTPTPSPASSVSTPSPSAGPTSPTNTPTPSPGATTPTPSNGPGSSTSTPTPSPTQHSSGTTPCVEKDRWSPWINRDKPSTGGGDRETMTAQELARFCPGNVGVISKIECQTTYGIPSYSSGDVAICDKASGFVCYNSDNFPVDCQDYQIRYLCHEICTVTKPHNNDLYSPKPGQQGTPTPSPKTDQFGNPITNPKPGTDRFGNPTPSPKTDQFGNPVTNPKPGTDRFGNPTPSPKTDQFGNPVTNPKPGTDKYGNPTPSPKTDQYGNPITNPVPGSGQQGTPTPSPKTDEFGNPITNPKPGTDKYGNPTPSPKTDQFGNPVTNPVPGSGQQGSPTPSPKTDEFGNPITNPKPGTDKYGNPTPSPKTDQFGNPVTNPVPGSGQQGSPTPSPKTDQFGKPVTNPVPGSGQQGSPTPSPKTDQFGNPILTRCSQSRWSPWINKDNPDFNGGDREVMTDKEKDAFCADGRLTKIECQTAVDSIPSYSSGEQVTCDRLTGLTCNNADNFPVPCSDYKIRYYCDSVCAPGEVLEQCGHRCNQLCDSMSRLTTTCQQDDNTCVPMCKPAGFACQPGERLKDKNTCVQESLCPCRMQNGTVAKAFESWRNPYDDCEVCHCFNNTVTCTQDTQCVTTPQPTPPKYVKPIIHPRCDWTYWMNVDTPLAGDGDEEIYSALRVYNTFCDGPVEIECRQAGTKVEASLTGQRLTCDLDTGLRCLNWENPNKCHDYEVRFFCPCASTVSPVPGQQGNPTPSPKTDIFGNPVTNPKPITDKYGNPTPSPKTDIFGNPVTNPKPVTDQFGNPTPSPKTDIFGNPVTNPKPGTDKYGNPTPSPKTDIFGNPVTNPKPVTDQFGNPTPSPKTDIFGNPVTNPNPGTDKYGNPTPSPKTDIFGNPVTNPKPGTDIFGNPTPSPKTDIFGNPVTNPKPGTDKYGNPTPSPKTDIFGNPVTNPKPVTDKFGNPTPSPKTDQFGNPVTNPKPGTDKYGNPTPSPKTDAYGNPITSNHEITTLAPTCGWSSWINMDSPYVMKPGKPYGGDIESIAALRESVCRYEMMTKIECRTAETKTPYKQAGEVVSCDRIRGLRCRNSQQTDKKCLDYEVRVYCNCTATPTPSPSSGGTATPTPSPKTDGQGLPTKSHGSDNFSTKPVTKACGWTTWMNGHRPDSTGETEVISKLRSLYKFCDTDEVTAIECRESITGLSSMDAGQDEIVCDVNYGGLVCDNSKQGSTGGQCYDYEIRLLCEPKGVVCSIPVPGQQGTPTPSPKTDIFGNPITNPVPGSGQQGSPTPSPKTDIFGNPITNPVPGSGQQGSPTPSPKTDIFGNPITNPVPGSGQQGSPTPSPKTDIFGNPITNPVPGSGQQGSPTPSPKTDIFGNPITNPVPGSGQQGSPTPSPKTDQYGNPITNPVPGSGQQGSPTPSPKTDQYGNPITNPVPGSGQQGSPTPSPKTDQYGNPITNPVPGSGQQGSPTPSPKTDQYGNPITNPVPGSGQQGSPTPSPKTDQYGNPITNPVPGSGQQGSPTPSPKTDQYGNPITNPVPGSGQQGSPTPSPKTDQYGNPITNPVPGSGQQGSPTPSPKTDQYGNPITNPVPGSGQQGSPTPSPKTDIFGNPITNPVPGSGQQGSPTPSPKTDQYGNPITNPVPGSGQQGSPTPSPKTDQYGNPITNPVPGSGQQGTPTPSPKTDQYGNPITNPVPGSGQQGSPTPSPKTDQYGNPITNPVPGSGQQGSPTPSPKTDQYGNPITNPVPGSGQQGSPTPSPKTDQYGNPITNPVPGSGQQGSPTPSPKTDQYGNPITNPVPGSGQQGSPTPSPKTDQYGNPITNPVPGSGQQGSPTPSPKTDQYGNPITNPVPGSGQQGSPTPSPKTDQYGNPITNPVPGSGQQGSPTPSPKTDQYGNPITNPVPGSGQQGSPTPSPKTDQFGNPVTTPTQAQITTCATYWSTWINENHPSGNGDKELSAVEFQKNHNFCRGGSITKVECYSNDMMAPSTSTGEILKCTVADGLVCNDADNYPVPCTDYKIRYFCDICICVDNSPQTNITVSDDHLSASTSMRPDTGAQRSHPDLTTSGSRSGGWIPSTNNRAQWIMVDFSVPQVVYAVTTQGVDAQQKWVTSYYLMYSNDGKTFTYYQEDAKVTASPPVGTTPTPGQGTTPSATPTPGVGTTPTPTQGTPCVTRWSKWINRDNPVSDDKEVEAWTTAEKQAFCPGGKVNQINCTTVDGTPSYSTGEIASCYPDTGFTCENADNFPIPCSDYKISYFCECTAMPTPSPTPSTTATPQGHKVTTQPSPSKPSDQFSTTPTPPQHKQCKTRWSDWINKDNPTSDDKEHEFWTDAEKSQFCPGGKINKINCTTIDGTPSYSTGEIATCYPDSGFTCNNADNFPIPCSDYKISYFCQCAPTAAPTVGTTPVPGGHKLTTQPIPTKPHGNDNYSPSPTPSPRACKTEWSQWIDKDIPDTDGMEHEYWTYKEKQAFCPGGNVTKIECVTSDGDVPSYSSGEILNCYVDSGLVCNNADNFPVPCSNYKVRYYCQCSASPTLGPTPSPTGIDICKVPMGVKDGTVRNELISASSFRDANASPHKGRLNANTVWMPSVDTKTQYIQVDFLQQAYLTGVTTQGRHGVPTYVTSYYIKYSSDGQNWNTYSENGQPKTFQGNFDSDTPVTHFFTSPVRARYMRINPQTWQGKIALRFEYMGCPVQYPTTAPLPTTPTPKPVTTPTTATSGPTTPGRITDDCIEYDTWVNVGQNTPQTSGDREPIDQVKNMSLRCRTPIRIQCQSATGVPYDQTGQIVTCNLWEGLTCNNADQFDPKGCMDYRVRLGCLKQSPECVKTTAKPTTTVTAAKGDRTTKAVTPLRPCYPGLDTSRCPTCPDGQFCDGLKCVSKDQCTCIYNGKAMRPMDIITGTKCESCQCFGGLVKCIPKTCPDCASDETKIVNMTSCSCECQRCKPDEFRCGNGQCIPAASKCDGVIDCGDDEKDCIVVPAFTPPVIPTPSPKSELQVNPTVTTRQHHDGVTTKRTKPGRTTICLTVKCQPLVRPPVKAGEVLKIVKTDDGCCDRYEAICKPETCNTQPITCTVPKTAQTSNPGECCPQFQCVCPSTCPVAAKPTCKPGQIVTLVDTDCGCTAYACISRHNLDYEPPVCRYTHSGANSTTYKLTQSWTDGPCKSCRCENGTNGSAETVCHTEKCPQCGLSRDSRPDQVNAVVQCKPSGCVVNGHVYKAGESINGSMHCFSKTCSYSAAFDAYIIKETQIECRTDNLPPCKGNTTEYDATGCCKTCEVKPQQAAQTCATCQPMLMFGNPASTIGYFSVINNGVKCENLDPIPDLKECSGYCQSRAKYTAIMRGFDNKCNCCQPTKTISKSVQLTCADGSVISKSYNVPENCGCSACSGGR</sequence>
<feature type="compositionally biased region" description="Polar residues" evidence="13">
    <location>
        <begin position="3974"/>
        <end position="3984"/>
    </location>
</feature>
<dbReference type="PROSITE" id="PS51233">
    <property type="entry name" value="VWFD"/>
    <property type="match status" value="3"/>
</dbReference>
<dbReference type="Pfam" id="PF01826">
    <property type="entry name" value="TIL"/>
    <property type="match status" value="3"/>
</dbReference>
<dbReference type="InterPro" id="IPR000436">
    <property type="entry name" value="Sushi_SCR_CCP_dom"/>
</dbReference>
<feature type="compositionally biased region" description="Polar residues" evidence="13">
    <location>
        <begin position="6032"/>
        <end position="6049"/>
    </location>
</feature>
<feature type="compositionally biased region" description="Basic and acidic residues" evidence="13">
    <location>
        <begin position="3830"/>
        <end position="3851"/>
    </location>
</feature>
<organism evidence="19 20">
    <name type="scientific">Pinctada imbricata</name>
    <name type="common">Atlantic pearl-oyster</name>
    <name type="synonym">Pinctada martensii</name>
    <dbReference type="NCBI Taxonomy" id="66713"/>
    <lineage>
        <taxon>Eukaryota</taxon>
        <taxon>Metazoa</taxon>
        <taxon>Spiralia</taxon>
        <taxon>Lophotrochozoa</taxon>
        <taxon>Mollusca</taxon>
        <taxon>Bivalvia</taxon>
        <taxon>Autobranchia</taxon>
        <taxon>Pteriomorphia</taxon>
        <taxon>Pterioida</taxon>
        <taxon>Pterioidea</taxon>
        <taxon>Pteriidae</taxon>
        <taxon>Pinctada</taxon>
    </lineage>
</organism>
<feature type="compositionally biased region" description="Polar residues" evidence="13">
    <location>
        <begin position="5142"/>
        <end position="5159"/>
    </location>
</feature>
<dbReference type="GO" id="GO:0005615">
    <property type="term" value="C:extracellular space"/>
    <property type="evidence" value="ECO:0007669"/>
    <property type="project" value="TreeGrafter"/>
</dbReference>
<dbReference type="PANTHER" id="PTHR11339:SF386">
    <property type="entry name" value="HEMOLECTIN, ISOFORM A"/>
    <property type="match status" value="1"/>
</dbReference>
<dbReference type="InterPro" id="IPR002919">
    <property type="entry name" value="TIL_dom"/>
</dbReference>
<feature type="disulfide bond" evidence="10">
    <location>
        <begin position="43"/>
        <end position="52"/>
    </location>
</feature>
<dbReference type="PANTHER" id="PTHR11339">
    <property type="entry name" value="EXTRACELLULAR MATRIX GLYCOPROTEIN RELATED"/>
    <property type="match status" value="1"/>
</dbReference>
<feature type="region of interest" description="Disordered" evidence="13">
    <location>
        <begin position="5888"/>
        <end position="5920"/>
    </location>
</feature>